<dbReference type="OrthoDB" id="10372296at2759"/>
<keyword evidence="2" id="KW-1185">Reference proteome</keyword>
<accession>A0A4Y2KNA2</accession>
<dbReference type="Proteomes" id="UP000499080">
    <property type="component" value="Unassembled WGS sequence"/>
</dbReference>
<name>A0A4Y2KNA2_ARAVE</name>
<evidence type="ECO:0000313" key="1">
    <source>
        <dbReference type="EMBL" id="GBN03410.1"/>
    </source>
</evidence>
<dbReference type="EMBL" id="BGPR01004793">
    <property type="protein sequence ID" value="GBN03410.1"/>
    <property type="molecule type" value="Genomic_DNA"/>
</dbReference>
<sequence>MAVSGTVSTKPYLEISNFGEKVLSFCLQKFGIIYKDLAHSSLFTEDIGNAVVILQLHIRDFLRDQLCRGVEKIVGVIDPSQGYQAIRHLLDLRSGQSLDEHPIHTIFLGYLALITELIIFLDSVHIPVPKYWFTLIWTLVFEERLKSRFAEGWEDLKAEAKSVCDECPNKEDLFEELKLVEHPYAEINPMIETSFKELDPFFLFCTLGTGLEFPRKPGLSKEALDKLLQNPDLRRTIANARALLDSEN</sequence>
<gene>
    <name evidence="1" type="ORF">AVEN_56007_1</name>
</gene>
<proteinExistence type="predicted"/>
<comment type="caution">
    <text evidence="1">The sequence shown here is derived from an EMBL/GenBank/DDBJ whole genome shotgun (WGS) entry which is preliminary data.</text>
</comment>
<protein>
    <submittedName>
        <fullName evidence="1">Uncharacterized protein</fullName>
    </submittedName>
</protein>
<reference evidence="1 2" key="1">
    <citation type="journal article" date="2019" name="Sci. Rep.">
        <title>Orb-weaving spider Araneus ventricosus genome elucidates the spidroin gene catalogue.</title>
        <authorList>
            <person name="Kono N."/>
            <person name="Nakamura H."/>
            <person name="Ohtoshi R."/>
            <person name="Moran D.A.P."/>
            <person name="Shinohara A."/>
            <person name="Yoshida Y."/>
            <person name="Fujiwara M."/>
            <person name="Mori M."/>
            <person name="Tomita M."/>
            <person name="Arakawa K."/>
        </authorList>
    </citation>
    <scope>NUCLEOTIDE SEQUENCE [LARGE SCALE GENOMIC DNA]</scope>
</reference>
<organism evidence="1 2">
    <name type="scientific">Araneus ventricosus</name>
    <name type="common">Orbweaver spider</name>
    <name type="synonym">Epeira ventricosa</name>
    <dbReference type="NCBI Taxonomy" id="182803"/>
    <lineage>
        <taxon>Eukaryota</taxon>
        <taxon>Metazoa</taxon>
        <taxon>Ecdysozoa</taxon>
        <taxon>Arthropoda</taxon>
        <taxon>Chelicerata</taxon>
        <taxon>Arachnida</taxon>
        <taxon>Araneae</taxon>
        <taxon>Araneomorphae</taxon>
        <taxon>Entelegynae</taxon>
        <taxon>Araneoidea</taxon>
        <taxon>Araneidae</taxon>
        <taxon>Araneus</taxon>
    </lineage>
</organism>
<evidence type="ECO:0000313" key="2">
    <source>
        <dbReference type="Proteomes" id="UP000499080"/>
    </source>
</evidence>
<dbReference type="AlphaFoldDB" id="A0A4Y2KNA2"/>